<name>A0A9P7CVB8_9AGAM</name>
<reference evidence="2" key="1">
    <citation type="journal article" date="2020" name="New Phytol.">
        <title>Comparative genomics reveals dynamic genome evolution in host specialist ectomycorrhizal fungi.</title>
        <authorList>
            <person name="Lofgren L.A."/>
            <person name="Nguyen N.H."/>
            <person name="Vilgalys R."/>
            <person name="Ruytinx J."/>
            <person name="Liao H.L."/>
            <person name="Branco S."/>
            <person name="Kuo A."/>
            <person name="LaButti K."/>
            <person name="Lipzen A."/>
            <person name="Andreopoulos W."/>
            <person name="Pangilinan J."/>
            <person name="Riley R."/>
            <person name="Hundley H."/>
            <person name="Na H."/>
            <person name="Barry K."/>
            <person name="Grigoriev I.V."/>
            <person name="Stajich J.E."/>
            <person name="Kennedy P.G."/>
        </authorList>
    </citation>
    <scope>NUCLEOTIDE SEQUENCE</scope>
    <source>
        <strain evidence="2">DOB743</strain>
    </source>
</reference>
<evidence type="ECO:0000256" key="1">
    <source>
        <dbReference type="SAM" id="MobiDB-lite"/>
    </source>
</evidence>
<accession>A0A9P7CVB8</accession>
<proteinExistence type="predicted"/>
<evidence type="ECO:0000313" key="2">
    <source>
        <dbReference type="EMBL" id="KAG1759050.1"/>
    </source>
</evidence>
<comment type="caution">
    <text evidence="2">The sequence shown here is derived from an EMBL/GenBank/DDBJ whole genome shotgun (WGS) entry which is preliminary data.</text>
</comment>
<evidence type="ECO:0000313" key="3">
    <source>
        <dbReference type="Proteomes" id="UP000714275"/>
    </source>
</evidence>
<feature type="compositionally biased region" description="Polar residues" evidence="1">
    <location>
        <begin position="140"/>
        <end position="150"/>
    </location>
</feature>
<sequence length="181" mass="20438">MPFALICQMMMLMKIIPLLAMVLILMAKIIPHVSAPPYYMVSTARVRDEAKFHPVQLGMISTAMAGTTTKRITGQRRWQRRLDQCNVGLPHERFVDKVSVHRLSNDRQNGSHPTVLHPIKDAMVVFKPDMSEILAKHAEVTSSRNASSSKRTLKDLDWDDDSRISSSVDEGGSKKRVRQSN</sequence>
<dbReference type="OrthoDB" id="2736611at2759"/>
<protein>
    <submittedName>
        <fullName evidence="2">Uncharacterized protein</fullName>
    </submittedName>
</protein>
<keyword evidence="3" id="KW-1185">Reference proteome</keyword>
<dbReference type="Proteomes" id="UP000714275">
    <property type="component" value="Unassembled WGS sequence"/>
</dbReference>
<feature type="region of interest" description="Disordered" evidence="1">
    <location>
        <begin position="139"/>
        <end position="181"/>
    </location>
</feature>
<gene>
    <name evidence="2" type="ORF">EV702DRAFT_1053773</name>
</gene>
<dbReference type="AlphaFoldDB" id="A0A9P7CVB8"/>
<organism evidence="2 3">
    <name type="scientific">Suillus placidus</name>
    <dbReference type="NCBI Taxonomy" id="48579"/>
    <lineage>
        <taxon>Eukaryota</taxon>
        <taxon>Fungi</taxon>
        <taxon>Dikarya</taxon>
        <taxon>Basidiomycota</taxon>
        <taxon>Agaricomycotina</taxon>
        <taxon>Agaricomycetes</taxon>
        <taxon>Agaricomycetidae</taxon>
        <taxon>Boletales</taxon>
        <taxon>Suillineae</taxon>
        <taxon>Suillaceae</taxon>
        <taxon>Suillus</taxon>
    </lineage>
</organism>
<dbReference type="EMBL" id="JABBWD010000649">
    <property type="protein sequence ID" value="KAG1759050.1"/>
    <property type="molecule type" value="Genomic_DNA"/>
</dbReference>